<evidence type="ECO:0000313" key="1">
    <source>
        <dbReference type="EMBL" id="KAJ1162785.1"/>
    </source>
</evidence>
<dbReference type="AlphaFoldDB" id="A0AAV7SG03"/>
<proteinExistence type="predicted"/>
<name>A0AAV7SG03_PLEWA</name>
<protein>
    <submittedName>
        <fullName evidence="1">Uncharacterized protein</fullName>
    </submittedName>
</protein>
<dbReference type="Proteomes" id="UP001066276">
    <property type="component" value="Chromosome 4_2"/>
</dbReference>
<evidence type="ECO:0000313" key="2">
    <source>
        <dbReference type="Proteomes" id="UP001066276"/>
    </source>
</evidence>
<keyword evidence="2" id="KW-1185">Reference proteome</keyword>
<gene>
    <name evidence="1" type="ORF">NDU88_003250</name>
</gene>
<reference evidence="1" key="1">
    <citation type="journal article" date="2022" name="bioRxiv">
        <title>Sequencing and chromosome-scale assembly of the giantPleurodeles waltlgenome.</title>
        <authorList>
            <person name="Brown T."/>
            <person name="Elewa A."/>
            <person name="Iarovenko S."/>
            <person name="Subramanian E."/>
            <person name="Araus A.J."/>
            <person name="Petzold A."/>
            <person name="Susuki M."/>
            <person name="Suzuki K.-i.T."/>
            <person name="Hayashi T."/>
            <person name="Toyoda A."/>
            <person name="Oliveira C."/>
            <person name="Osipova E."/>
            <person name="Leigh N.D."/>
            <person name="Simon A."/>
            <person name="Yun M.H."/>
        </authorList>
    </citation>
    <scope>NUCLEOTIDE SEQUENCE</scope>
    <source>
        <strain evidence="1">20211129_DDA</strain>
        <tissue evidence="1">Liver</tissue>
    </source>
</reference>
<sequence>MWKRLTVEVHCGEGECLPCYCEPKDSPVNMAPAEKTAALELLRSSADERSQVPGCEQGAVAGNMQL</sequence>
<organism evidence="1 2">
    <name type="scientific">Pleurodeles waltl</name>
    <name type="common">Iberian ribbed newt</name>
    <dbReference type="NCBI Taxonomy" id="8319"/>
    <lineage>
        <taxon>Eukaryota</taxon>
        <taxon>Metazoa</taxon>
        <taxon>Chordata</taxon>
        <taxon>Craniata</taxon>
        <taxon>Vertebrata</taxon>
        <taxon>Euteleostomi</taxon>
        <taxon>Amphibia</taxon>
        <taxon>Batrachia</taxon>
        <taxon>Caudata</taxon>
        <taxon>Salamandroidea</taxon>
        <taxon>Salamandridae</taxon>
        <taxon>Pleurodelinae</taxon>
        <taxon>Pleurodeles</taxon>
    </lineage>
</organism>
<accession>A0AAV7SG03</accession>
<dbReference type="EMBL" id="JANPWB010000008">
    <property type="protein sequence ID" value="KAJ1162785.1"/>
    <property type="molecule type" value="Genomic_DNA"/>
</dbReference>
<comment type="caution">
    <text evidence="1">The sequence shown here is derived from an EMBL/GenBank/DDBJ whole genome shotgun (WGS) entry which is preliminary data.</text>
</comment>